<protein>
    <submittedName>
        <fullName evidence="3">Uncharacterized protein</fullName>
    </submittedName>
</protein>
<dbReference type="PROSITE" id="PS51257">
    <property type="entry name" value="PROKAR_LIPOPROTEIN"/>
    <property type="match status" value="1"/>
</dbReference>
<feature type="chain" id="PRO_5032763987" evidence="2">
    <location>
        <begin position="23"/>
        <end position="268"/>
    </location>
</feature>
<feature type="compositionally biased region" description="Low complexity" evidence="1">
    <location>
        <begin position="38"/>
        <end position="52"/>
    </location>
</feature>
<keyword evidence="4" id="KW-1185">Reference proteome</keyword>
<organism evidence="3 4">
    <name type="scientific">Nocardioides thalensis</name>
    <dbReference type="NCBI Taxonomy" id="1914755"/>
    <lineage>
        <taxon>Bacteria</taxon>
        <taxon>Bacillati</taxon>
        <taxon>Actinomycetota</taxon>
        <taxon>Actinomycetes</taxon>
        <taxon>Propionibacteriales</taxon>
        <taxon>Nocardioidaceae</taxon>
        <taxon>Nocardioides</taxon>
    </lineage>
</organism>
<feature type="signal peptide" evidence="2">
    <location>
        <begin position="1"/>
        <end position="22"/>
    </location>
</feature>
<reference evidence="3 4" key="1">
    <citation type="submission" date="2020-07" db="EMBL/GenBank/DDBJ databases">
        <title>Sequencing the genomes of 1000 actinobacteria strains.</title>
        <authorList>
            <person name="Klenk H.-P."/>
        </authorList>
    </citation>
    <scope>NUCLEOTIDE SEQUENCE [LARGE SCALE GENOMIC DNA]</scope>
    <source>
        <strain evidence="3 4">DSM 103833</strain>
    </source>
</reference>
<evidence type="ECO:0000313" key="4">
    <source>
        <dbReference type="Proteomes" id="UP000530424"/>
    </source>
</evidence>
<comment type="caution">
    <text evidence="3">The sequence shown here is derived from an EMBL/GenBank/DDBJ whole genome shotgun (WGS) entry which is preliminary data.</text>
</comment>
<dbReference type="Proteomes" id="UP000530424">
    <property type="component" value="Unassembled WGS sequence"/>
</dbReference>
<name>A0A853C2N1_9ACTN</name>
<dbReference type="EMBL" id="JACCFP010000001">
    <property type="protein sequence ID" value="NYJ01604.1"/>
    <property type="molecule type" value="Genomic_DNA"/>
</dbReference>
<dbReference type="RefSeq" id="WP_179668069.1">
    <property type="nucleotide sequence ID" value="NZ_JACCFP010000001.1"/>
</dbReference>
<keyword evidence="2" id="KW-0732">Signal</keyword>
<evidence type="ECO:0000256" key="2">
    <source>
        <dbReference type="SAM" id="SignalP"/>
    </source>
</evidence>
<accession>A0A853C2N1</accession>
<evidence type="ECO:0000313" key="3">
    <source>
        <dbReference type="EMBL" id="NYJ01604.1"/>
    </source>
</evidence>
<evidence type="ECO:0000256" key="1">
    <source>
        <dbReference type="SAM" id="MobiDB-lite"/>
    </source>
</evidence>
<dbReference type="AlphaFoldDB" id="A0A853C2N1"/>
<gene>
    <name evidence="3" type="ORF">HNR19_002302</name>
</gene>
<feature type="region of interest" description="Disordered" evidence="1">
    <location>
        <begin position="29"/>
        <end position="57"/>
    </location>
</feature>
<proteinExistence type="predicted"/>
<sequence length="268" mass="28846">MTRRGATIVVALSVTLAAGLSACGGDDRVDPTPRTVLSSTAPSPARTSAAATEGPAGEPTTAYAAWLTALARHDAATACALQAPELTIELRMEAILVDRAELGDPCVGFVALLWEDPAFESEIVDVSVTQLTEEDALLAVHLGQGEDLTQQTVRMVYHRAKWRVFSTEERTGEDESVPGDAARWVEAWCDLDPSMTREELVDAMGAPSGEYTVSDGGEPQLWWAQDQYDFRAYLDPSSTDGSVLELVGDYDALSENDRALLPCPELRS</sequence>